<organism evidence="10 11">
    <name type="scientific">Pseudanabaena frigida</name>
    <dbReference type="NCBI Taxonomy" id="945775"/>
    <lineage>
        <taxon>Bacteria</taxon>
        <taxon>Bacillati</taxon>
        <taxon>Cyanobacteriota</taxon>
        <taxon>Cyanophyceae</taxon>
        <taxon>Pseudanabaenales</taxon>
        <taxon>Pseudanabaenaceae</taxon>
        <taxon>Pseudanabaena</taxon>
    </lineage>
</organism>
<evidence type="ECO:0000256" key="6">
    <source>
        <dbReference type="ARBA" id="ARBA00022777"/>
    </source>
</evidence>
<evidence type="ECO:0000259" key="9">
    <source>
        <dbReference type="PROSITE" id="PS00794"/>
    </source>
</evidence>
<dbReference type="UniPathway" id="UPA00077">
    <property type="reaction ID" value="UER00155"/>
</dbReference>
<dbReference type="InterPro" id="IPR035907">
    <property type="entry name" value="Hppk_sf"/>
</dbReference>
<keyword evidence="7" id="KW-0067">ATP-binding</keyword>
<accession>A0A2W4WJD8</accession>
<evidence type="ECO:0000313" key="10">
    <source>
        <dbReference type="EMBL" id="PZO44986.1"/>
    </source>
</evidence>
<dbReference type="Proteomes" id="UP000249467">
    <property type="component" value="Unassembled WGS sequence"/>
</dbReference>
<dbReference type="AlphaFoldDB" id="A0A2W4WJD8"/>
<dbReference type="PANTHER" id="PTHR43071">
    <property type="entry name" value="2-AMINO-4-HYDROXY-6-HYDROXYMETHYLDIHYDROPTERIDINE PYROPHOSPHOKINASE"/>
    <property type="match status" value="1"/>
</dbReference>
<keyword evidence="4" id="KW-0808">Transferase</keyword>
<evidence type="ECO:0000256" key="1">
    <source>
        <dbReference type="ARBA" id="ARBA00000198"/>
    </source>
</evidence>
<evidence type="ECO:0000256" key="8">
    <source>
        <dbReference type="ARBA" id="ARBA00022909"/>
    </source>
</evidence>
<evidence type="ECO:0000256" key="4">
    <source>
        <dbReference type="ARBA" id="ARBA00022679"/>
    </source>
</evidence>
<dbReference type="GO" id="GO:0046654">
    <property type="term" value="P:tetrahydrofolate biosynthetic process"/>
    <property type="evidence" value="ECO:0007669"/>
    <property type="project" value="UniProtKB-UniPathway"/>
</dbReference>
<dbReference type="InterPro" id="IPR000550">
    <property type="entry name" value="Hppk"/>
</dbReference>
<evidence type="ECO:0000256" key="3">
    <source>
        <dbReference type="ARBA" id="ARBA00013253"/>
    </source>
</evidence>
<evidence type="ECO:0000256" key="5">
    <source>
        <dbReference type="ARBA" id="ARBA00022741"/>
    </source>
</evidence>
<dbReference type="EMBL" id="QBML01000001">
    <property type="protein sequence ID" value="PZO44986.1"/>
    <property type="molecule type" value="Genomic_DNA"/>
</dbReference>
<dbReference type="NCBIfam" id="TIGR01498">
    <property type="entry name" value="folK"/>
    <property type="match status" value="1"/>
</dbReference>
<dbReference type="PROSITE" id="PS00794">
    <property type="entry name" value="HPPK"/>
    <property type="match status" value="1"/>
</dbReference>
<dbReference type="EC" id="2.7.6.3" evidence="3"/>
<keyword evidence="6 10" id="KW-0418">Kinase</keyword>
<dbReference type="PANTHER" id="PTHR43071:SF1">
    <property type="entry name" value="2-AMINO-4-HYDROXY-6-HYDROXYMETHYLDIHYDROPTERIDINE PYROPHOSPHOKINASE"/>
    <property type="match status" value="1"/>
</dbReference>
<feature type="domain" description="7,8-dihydro-6-hydroxymethylpterin-pyrophosphokinase" evidence="9">
    <location>
        <begin position="96"/>
        <end position="107"/>
    </location>
</feature>
<dbReference type="Gene3D" id="3.30.70.560">
    <property type="entry name" value="7,8-Dihydro-6-hydroxymethylpterin-pyrophosphokinase HPPK"/>
    <property type="match status" value="1"/>
</dbReference>
<evidence type="ECO:0000256" key="2">
    <source>
        <dbReference type="ARBA" id="ARBA00005051"/>
    </source>
</evidence>
<evidence type="ECO:0000256" key="7">
    <source>
        <dbReference type="ARBA" id="ARBA00022840"/>
    </source>
</evidence>
<dbReference type="GO" id="GO:0005524">
    <property type="term" value="F:ATP binding"/>
    <property type="evidence" value="ECO:0007669"/>
    <property type="project" value="UniProtKB-KW"/>
</dbReference>
<name>A0A2W4WJD8_9CYAN</name>
<dbReference type="SUPFAM" id="SSF55083">
    <property type="entry name" value="6-hydroxymethyl-7,8-dihydropterin pyrophosphokinase, HPPK"/>
    <property type="match status" value="1"/>
</dbReference>
<gene>
    <name evidence="10" type="primary">folK</name>
    <name evidence="10" type="ORF">DCF19_00355</name>
</gene>
<evidence type="ECO:0000313" key="11">
    <source>
        <dbReference type="Proteomes" id="UP000249467"/>
    </source>
</evidence>
<dbReference type="GO" id="GO:0046656">
    <property type="term" value="P:folic acid biosynthetic process"/>
    <property type="evidence" value="ECO:0007669"/>
    <property type="project" value="UniProtKB-KW"/>
</dbReference>
<dbReference type="Pfam" id="PF01288">
    <property type="entry name" value="HPPK"/>
    <property type="match status" value="1"/>
</dbReference>
<keyword evidence="8" id="KW-0289">Folate biosynthesis</keyword>
<protein>
    <recommendedName>
        <fullName evidence="3">2-amino-4-hydroxy-6-hydroxymethyldihydropteridine diphosphokinase</fullName>
        <ecNumber evidence="3">2.7.6.3</ecNumber>
    </recommendedName>
</protein>
<dbReference type="CDD" id="cd00483">
    <property type="entry name" value="HPPK"/>
    <property type="match status" value="1"/>
</dbReference>
<keyword evidence="5" id="KW-0547">Nucleotide-binding</keyword>
<reference evidence="10 11" key="2">
    <citation type="submission" date="2018-06" db="EMBL/GenBank/DDBJ databases">
        <title>Metagenomic assembly of (sub)arctic Cyanobacteria and their associated microbiome from non-axenic cultures.</title>
        <authorList>
            <person name="Baurain D."/>
        </authorList>
    </citation>
    <scope>NUCLEOTIDE SEQUENCE [LARGE SCALE GENOMIC DNA]</scope>
    <source>
        <strain evidence="10">ULC066bin1</strain>
    </source>
</reference>
<reference evidence="10 11" key="1">
    <citation type="submission" date="2018-04" db="EMBL/GenBank/DDBJ databases">
        <authorList>
            <person name="Go L.Y."/>
            <person name="Mitchell J.A."/>
        </authorList>
    </citation>
    <scope>NUCLEOTIDE SEQUENCE [LARGE SCALE GENOMIC DNA]</scope>
    <source>
        <strain evidence="10">ULC066bin1</strain>
    </source>
</reference>
<dbReference type="GO" id="GO:0016301">
    <property type="term" value="F:kinase activity"/>
    <property type="evidence" value="ECO:0007669"/>
    <property type="project" value="UniProtKB-KW"/>
</dbReference>
<comment type="caution">
    <text evidence="10">The sequence shown here is derived from an EMBL/GenBank/DDBJ whole genome shotgun (WGS) entry which is preliminary data.</text>
</comment>
<sequence>MTEICAIALGSNLSSEIGDSQKIVQAAITQLATHPEIEVVKVSRWYRTKAITLPNSAPQPDYINGCAILKTMLNPFQLLQALFYTEQFFGRERRERWGARTLDLDLLLYGERQIDTPELVLPHPRMSDRAFVLLPLAEIAADWIHPVKGLAISELSQNPPDLDLSYPIALDAKEIVLI</sequence>
<dbReference type="GO" id="GO:0003848">
    <property type="term" value="F:2-amino-4-hydroxy-6-hydroxymethyldihydropteridine diphosphokinase activity"/>
    <property type="evidence" value="ECO:0007669"/>
    <property type="project" value="UniProtKB-EC"/>
</dbReference>
<proteinExistence type="predicted"/>
<comment type="catalytic activity">
    <reaction evidence="1">
        <text>6-hydroxymethyl-7,8-dihydropterin + ATP = (7,8-dihydropterin-6-yl)methyl diphosphate + AMP + H(+)</text>
        <dbReference type="Rhea" id="RHEA:11412"/>
        <dbReference type="ChEBI" id="CHEBI:15378"/>
        <dbReference type="ChEBI" id="CHEBI:30616"/>
        <dbReference type="ChEBI" id="CHEBI:44841"/>
        <dbReference type="ChEBI" id="CHEBI:72950"/>
        <dbReference type="ChEBI" id="CHEBI:456215"/>
        <dbReference type="EC" id="2.7.6.3"/>
    </reaction>
</comment>
<comment type="pathway">
    <text evidence="2">Cofactor biosynthesis; tetrahydrofolate biosynthesis; 2-amino-4-hydroxy-6-hydroxymethyl-7,8-dihydropteridine diphosphate from 7,8-dihydroneopterin triphosphate: step 4/4.</text>
</comment>